<comment type="caution">
    <text evidence="1">The sequence shown here is derived from an EMBL/GenBank/DDBJ whole genome shotgun (WGS) entry which is preliminary data.</text>
</comment>
<dbReference type="AlphaFoldDB" id="A0A3M7RI26"/>
<proteinExistence type="predicted"/>
<keyword evidence="2" id="KW-1185">Reference proteome</keyword>
<evidence type="ECO:0000313" key="2">
    <source>
        <dbReference type="Proteomes" id="UP000276133"/>
    </source>
</evidence>
<reference evidence="1 2" key="1">
    <citation type="journal article" date="2018" name="Sci. Rep.">
        <title>Genomic signatures of local adaptation to the degree of environmental predictability in rotifers.</title>
        <authorList>
            <person name="Franch-Gras L."/>
            <person name="Hahn C."/>
            <person name="Garcia-Roger E.M."/>
            <person name="Carmona M.J."/>
            <person name="Serra M."/>
            <person name="Gomez A."/>
        </authorList>
    </citation>
    <scope>NUCLEOTIDE SEQUENCE [LARGE SCALE GENOMIC DNA]</scope>
    <source>
        <strain evidence="1">HYR1</strain>
    </source>
</reference>
<evidence type="ECO:0000313" key="1">
    <source>
        <dbReference type="EMBL" id="RNA23211.1"/>
    </source>
</evidence>
<protein>
    <submittedName>
        <fullName evidence="1">Uncharacterized protein</fullName>
    </submittedName>
</protein>
<organism evidence="1 2">
    <name type="scientific">Brachionus plicatilis</name>
    <name type="common">Marine rotifer</name>
    <name type="synonym">Brachionus muelleri</name>
    <dbReference type="NCBI Taxonomy" id="10195"/>
    <lineage>
        <taxon>Eukaryota</taxon>
        <taxon>Metazoa</taxon>
        <taxon>Spiralia</taxon>
        <taxon>Gnathifera</taxon>
        <taxon>Rotifera</taxon>
        <taxon>Eurotatoria</taxon>
        <taxon>Monogononta</taxon>
        <taxon>Pseudotrocha</taxon>
        <taxon>Ploima</taxon>
        <taxon>Brachionidae</taxon>
        <taxon>Brachionus</taxon>
    </lineage>
</organism>
<sequence>MAVSSRLFELSERYVWYRTESFCSISCQAGEEIQSSEGSSAADSSNANPRVSIGVRRDARVWVRLLVRFGIKFVFYLDKIMASLRHNSSSCNSGNICSIDISIYTNA</sequence>
<name>A0A3M7RI26_BRAPC</name>
<accession>A0A3M7RI26</accession>
<dbReference type="EMBL" id="REGN01003329">
    <property type="protein sequence ID" value="RNA23211.1"/>
    <property type="molecule type" value="Genomic_DNA"/>
</dbReference>
<gene>
    <name evidence="1" type="ORF">BpHYR1_006344</name>
</gene>
<dbReference type="Proteomes" id="UP000276133">
    <property type="component" value="Unassembled WGS sequence"/>
</dbReference>